<evidence type="ECO:0000313" key="3">
    <source>
        <dbReference type="Proteomes" id="UP001564760"/>
    </source>
</evidence>
<evidence type="ECO:0000313" key="2">
    <source>
        <dbReference type="EMBL" id="MEY8014985.1"/>
    </source>
</evidence>
<proteinExistence type="predicted"/>
<comment type="caution">
    <text evidence="2">The sequence shown here is derived from an EMBL/GenBank/DDBJ whole genome shotgun (WGS) entry which is preliminary data.</text>
</comment>
<dbReference type="RefSeq" id="WP_369737401.1">
    <property type="nucleotide sequence ID" value="NZ_JBGEDP010000001.1"/>
</dbReference>
<sequence length="99" mass="9893">MSFVTARPEMLTAAAGSLSRIGSSMASNNAAAEGPTTEVAPPAADQVSQLVGTHFAAHGLAYQTIALMANQIHEAFVNALSTGATSYTITEAANVAAAG</sequence>
<evidence type="ECO:0000259" key="1">
    <source>
        <dbReference type="Pfam" id="PF00934"/>
    </source>
</evidence>
<dbReference type="EMBL" id="JBGEDP010000001">
    <property type="protein sequence ID" value="MEY8014985.1"/>
    <property type="molecule type" value="Genomic_DNA"/>
</dbReference>
<reference evidence="2 3" key="1">
    <citation type="submission" date="2024-08" db="EMBL/GenBank/DDBJ databases">
        <title>Mycobacterium servetensis sp. nov., a novel rapid-growing mycobacterial species recovered from a human patient in Zaragoza, Spain.</title>
        <authorList>
            <person name="Tristancho-Baro A.I."/>
            <person name="Buenestado-Serrano S."/>
            <person name="Garcia De Viedma D."/>
            <person name="Milagro-Beamonte A."/>
            <person name="Burillo N."/>
            <person name="Sanz S."/>
            <person name="Lopez-Calleja A.I."/>
            <person name="Penas-Utrilla D."/>
            <person name="Guardingo M."/>
            <person name="Garcia M.J."/>
            <person name="Vinuelas-Bayon J."/>
        </authorList>
    </citation>
    <scope>NUCLEOTIDE SEQUENCE [LARGE SCALE GENOMIC DNA]</scope>
    <source>
        <strain evidence="3">HUMS_12744610</strain>
    </source>
</reference>
<accession>A0ABV4C102</accession>
<dbReference type="Proteomes" id="UP001564760">
    <property type="component" value="Unassembled WGS sequence"/>
</dbReference>
<feature type="domain" description="PE" evidence="1">
    <location>
        <begin position="4"/>
        <end position="94"/>
    </location>
</feature>
<dbReference type="Gene3D" id="1.10.287.850">
    <property type="entry name" value="HP0062-like domain"/>
    <property type="match status" value="1"/>
</dbReference>
<gene>
    <name evidence="2" type="ORF">AB8998_08190</name>
</gene>
<dbReference type="SUPFAM" id="SSF140459">
    <property type="entry name" value="PE/PPE dimer-like"/>
    <property type="match status" value="1"/>
</dbReference>
<name>A0ABV4C102_9MYCO</name>
<keyword evidence="3" id="KW-1185">Reference proteome</keyword>
<protein>
    <submittedName>
        <fullName evidence="2">PE family protein</fullName>
    </submittedName>
</protein>
<dbReference type="Pfam" id="PF00934">
    <property type="entry name" value="PE"/>
    <property type="match status" value="1"/>
</dbReference>
<organism evidence="2 3">
    <name type="scientific">Mycobacterium servetii</name>
    <dbReference type="NCBI Taxonomy" id="3237418"/>
    <lineage>
        <taxon>Bacteria</taxon>
        <taxon>Bacillati</taxon>
        <taxon>Actinomycetota</taxon>
        <taxon>Actinomycetes</taxon>
        <taxon>Mycobacteriales</taxon>
        <taxon>Mycobacteriaceae</taxon>
        <taxon>Mycobacterium</taxon>
    </lineage>
</organism>
<dbReference type="InterPro" id="IPR038332">
    <property type="entry name" value="PPE_sf"/>
</dbReference>
<dbReference type="InterPro" id="IPR000084">
    <property type="entry name" value="PE-PGRS_N"/>
</dbReference>